<evidence type="ECO:0000256" key="7">
    <source>
        <dbReference type="ARBA" id="ARBA00023012"/>
    </source>
</evidence>
<keyword evidence="10" id="KW-0812">Transmembrane</keyword>
<keyword evidence="10" id="KW-1133">Transmembrane helix</keyword>
<dbReference type="EMBL" id="NBBJ01000008">
    <property type="protein sequence ID" value="OWK27855.1"/>
    <property type="molecule type" value="Genomic_DNA"/>
</dbReference>
<dbReference type="PANTHER" id="PTHR43047:SF72">
    <property type="entry name" value="OSMOSENSING HISTIDINE PROTEIN KINASE SLN1"/>
    <property type="match status" value="1"/>
</dbReference>
<keyword evidence="10" id="KW-0472">Membrane</keyword>
<dbReference type="SUPFAM" id="SSF47384">
    <property type="entry name" value="Homodimeric domain of signal transducing histidine kinase"/>
    <property type="match status" value="1"/>
</dbReference>
<evidence type="ECO:0000256" key="3">
    <source>
        <dbReference type="ARBA" id="ARBA00012438"/>
    </source>
</evidence>
<feature type="domain" description="HAMP" evidence="13">
    <location>
        <begin position="177"/>
        <end position="226"/>
    </location>
</feature>
<evidence type="ECO:0000256" key="9">
    <source>
        <dbReference type="SAM" id="Coils"/>
    </source>
</evidence>
<evidence type="ECO:0000313" key="15">
    <source>
        <dbReference type="Proteomes" id="UP000197783"/>
    </source>
</evidence>
<dbReference type="GO" id="GO:0000155">
    <property type="term" value="F:phosphorelay sensor kinase activity"/>
    <property type="evidence" value="ECO:0007669"/>
    <property type="project" value="InterPro"/>
</dbReference>
<dbReference type="Pfam" id="PF02518">
    <property type="entry name" value="HATPase_c"/>
    <property type="match status" value="1"/>
</dbReference>
<dbReference type="AlphaFoldDB" id="A0A245ZDL3"/>
<dbReference type="Gene3D" id="3.40.50.2300">
    <property type="match status" value="2"/>
</dbReference>
<protein>
    <recommendedName>
        <fullName evidence="3">histidine kinase</fullName>
        <ecNumber evidence="3">2.7.13.3</ecNumber>
    </recommendedName>
</protein>
<dbReference type="PANTHER" id="PTHR43047">
    <property type="entry name" value="TWO-COMPONENT HISTIDINE PROTEIN KINASE"/>
    <property type="match status" value="1"/>
</dbReference>
<evidence type="ECO:0000259" key="12">
    <source>
        <dbReference type="PROSITE" id="PS50110"/>
    </source>
</evidence>
<dbReference type="PROSITE" id="PS50109">
    <property type="entry name" value="HIS_KIN"/>
    <property type="match status" value="1"/>
</dbReference>
<dbReference type="PROSITE" id="PS50885">
    <property type="entry name" value="HAMP"/>
    <property type="match status" value="1"/>
</dbReference>
<evidence type="ECO:0000256" key="2">
    <source>
        <dbReference type="ARBA" id="ARBA00004370"/>
    </source>
</evidence>
<dbReference type="RefSeq" id="WP_088335353.1">
    <property type="nucleotide sequence ID" value="NZ_NBBJ01000008.1"/>
</dbReference>
<dbReference type="InterPro" id="IPR001789">
    <property type="entry name" value="Sig_transdc_resp-reg_receiver"/>
</dbReference>
<dbReference type="InterPro" id="IPR003594">
    <property type="entry name" value="HATPase_dom"/>
</dbReference>
<dbReference type="InterPro" id="IPR036890">
    <property type="entry name" value="HATPase_C_sf"/>
</dbReference>
<accession>A0A245ZDL3</accession>
<keyword evidence="6 14" id="KW-0418">Kinase</keyword>
<dbReference type="InterPro" id="IPR005467">
    <property type="entry name" value="His_kinase_dom"/>
</dbReference>
<dbReference type="Gene3D" id="1.10.287.130">
    <property type="match status" value="1"/>
</dbReference>
<proteinExistence type="predicted"/>
<dbReference type="Pfam" id="PF00672">
    <property type="entry name" value="HAMP"/>
    <property type="match status" value="1"/>
</dbReference>
<dbReference type="CDD" id="cd00156">
    <property type="entry name" value="REC"/>
    <property type="match status" value="1"/>
</dbReference>
<evidence type="ECO:0000256" key="5">
    <source>
        <dbReference type="ARBA" id="ARBA00022679"/>
    </source>
</evidence>
<dbReference type="Gene3D" id="6.10.340.10">
    <property type="match status" value="1"/>
</dbReference>
<dbReference type="Gene3D" id="3.30.565.10">
    <property type="entry name" value="Histidine kinase-like ATPase, C-terminal domain"/>
    <property type="match status" value="1"/>
</dbReference>
<evidence type="ECO:0000313" key="14">
    <source>
        <dbReference type="EMBL" id="OWK27855.1"/>
    </source>
</evidence>
<dbReference type="CDD" id="cd06225">
    <property type="entry name" value="HAMP"/>
    <property type="match status" value="1"/>
</dbReference>
<evidence type="ECO:0000256" key="4">
    <source>
        <dbReference type="ARBA" id="ARBA00022553"/>
    </source>
</evidence>
<feature type="domain" description="Response regulatory" evidence="12">
    <location>
        <begin position="502"/>
        <end position="615"/>
    </location>
</feature>
<dbReference type="SMART" id="SM00388">
    <property type="entry name" value="HisKA"/>
    <property type="match status" value="1"/>
</dbReference>
<feature type="modified residue" description="4-aspartylphosphate" evidence="8">
    <location>
        <position position="670"/>
    </location>
</feature>
<dbReference type="SMART" id="SM00448">
    <property type="entry name" value="REC"/>
    <property type="match status" value="2"/>
</dbReference>
<name>A0A245ZDL3_9SPHN</name>
<dbReference type="InterPro" id="IPR004358">
    <property type="entry name" value="Sig_transdc_His_kin-like_C"/>
</dbReference>
<feature type="transmembrane region" description="Helical" evidence="10">
    <location>
        <begin position="149"/>
        <end position="171"/>
    </location>
</feature>
<dbReference type="SMART" id="SM00387">
    <property type="entry name" value="HATPase_c"/>
    <property type="match status" value="1"/>
</dbReference>
<dbReference type="Pfam" id="PF00512">
    <property type="entry name" value="HisKA"/>
    <property type="match status" value="1"/>
</dbReference>
<evidence type="ECO:0000259" key="13">
    <source>
        <dbReference type="PROSITE" id="PS50885"/>
    </source>
</evidence>
<feature type="modified residue" description="4-aspartylphosphate" evidence="8">
    <location>
        <position position="551"/>
    </location>
</feature>
<keyword evidence="5 14" id="KW-0808">Transferase</keyword>
<dbReference type="PRINTS" id="PR00344">
    <property type="entry name" value="BCTRLSENSOR"/>
</dbReference>
<dbReference type="CDD" id="cd16922">
    <property type="entry name" value="HATPase_EvgS-ArcB-TorS-like"/>
    <property type="match status" value="1"/>
</dbReference>
<dbReference type="GO" id="GO:0009927">
    <property type="term" value="F:histidine phosphotransfer kinase activity"/>
    <property type="evidence" value="ECO:0007669"/>
    <property type="project" value="TreeGrafter"/>
</dbReference>
<dbReference type="InterPro" id="IPR011006">
    <property type="entry name" value="CheY-like_superfamily"/>
</dbReference>
<organism evidence="14 15">
    <name type="scientific">Sphingomonas mucosissima</name>
    <dbReference type="NCBI Taxonomy" id="370959"/>
    <lineage>
        <taxon>Bacteria</taxon>
        <taxon>Pseudomonadati</taxon>
        <taxon>Pseudomonadota</taxon>
        <taxon>Alphaproteobacteria</taxon>
        <taxon>Sphingomonadales</taxon>
        <taxon>Sphingomonadaceae</taxon>
        <taxon>Sphingomonas</taxon>
    </lineage>
</organism>
<dbReference type="EC" id="2.7.13.3" evidence="3"/>
<dbReference type="OrthoDB" id="9801651at2"/>
<dbReference type="FunFam" id="3.30.565.10:FF:000010">
    <property type="entry name" value="Sensor histidine kinase RcsC"/>
    <property type="match status" value="1"/>
</dbReference>
<feature type="coiled-coil region" evidence="9">
    <location>
        <begin position="218"/>
        <end position="245"/>
    </location>
</feature>
<dbReference type="CDD" id="cd00082">
    <property type="entry name" value="HisKA"/>
    <property type="match status" value="1"/>
</dbReference>
<evidence type="ECO:0000256" key="10">
    <source>
        <dbReference type="SAM" id="Phobius"/>
    </source>
</evidence>
<keyword evidence="7" id="KW-0902">Two-component regulatory system</keyword>
<keyword evidence="9" id="KW-0175">Coiled coil</keyword>
<keyword evidence="15" id="KW-1185">Reference proteome</keyword>
<dbReference type="GO" id="GO:0005886">
    <property type="term" value="C:plasma membrane"/>
    <property type="evidence" value="ECO:0007669"/>
    <property type="project" value="TreeGrafter"/>
</dbReference>
<comment type="caution">
    <text evidence="14">The sequence shown here is derived from an EMBL/GenBank/DDBJ whole genome shotgun (WGS) entry which is preliminary data.</text>
</comment>
<comment type="subcellular location">
    <subcellularLocation>
        <location evidence="2">Membrane</location>
    </subcellularLocation>
</comment>
<dbReference type="PROSITE" id="PS50110">
    <property type="entry name" value="RESPONSE_REGULATORY"/>
    <property type="match status" value="2"/>
</dbReference>
<dbReference type="Pfam" id="PF00072">
    <property type="entry name" value="Response_reg"/>
    <property type="match status" value="2"/>
</dbReference>
<dbReference type="Pfam" id="PF17152">
    <property type="entry name" value="CHASE8"/>
    <property type="match status" value="1"/>
</dbReference>
<keyword evidence="4 8" id="KW-0597">Phosphoprotein</keyword>
<dbReference type="InterPro" id="IPR003660">
    <property type="entry name" value="HAMP_dom"/>
</dbReference>
<dbReference type="InterPro" id="IPR036097">
    <property type="entry name" value="HisK_dim/P_sf"/>
</dbReference>
<comment type="catalytic activity">
    <reaction evidence="1">
        <text>ATP + protein L-histidine = ADP + protein N-phospho-L-histidine.</text>
        <dbReference type="EC" id="2.7.13.3"/>
    </reaction>
</comment>
<dbReference type="SUPFAM" id="SSF55874">
    <property type="entry name" value="ATPase domain of HSP90 chaperone/DNA topoisomerase II/histidine kinase"/>
    <property type="match status" value="1"/>
</dbReference>
<feature type="domain" description="Response regulatory" evidence="12">
    <location>
        <begin position="621"/>
        <end position="737"/>
    </location>
</feature>
<sequence length="749" mass="81505">MKVKPAQLLTGQLPFRTLLTVVTATAVAFALLLSCLGVIGLQYRGDRSNAERRYAQIARVITSNIGAAILFGDRAAAQENIASVSGISDIGWVRAFDREGRLIAEFSGNVAEAGSLEEVDYPVLVDGEHQGELRMGVHYRGLGEIAAEITWIALGLFMVCLVMALIVARWLGVIGFRPLDRLLEAMRRITSSGDFSIRLKPEPDPDFHTISASFNTMLAEIEVRNARLSDTAAELLQARDEAQEASMAKSQFLANMSHELRTPLNAIIGYTDVLQEELVEAGLDRSVEDVHWIHSSARQLLTLINGILDLSKIEAGRMDLEVQEFAVAEVLREVTAMLDPIATRKGNMLHMQIDQSVGKAVSDSVKLRQCLLNLGSNACKFTENGHVFILARAEEDDLVFSVSDTGIGITEDELNRLFQPFVQADASTTRRYGGTGLGLTITWRFAELLGGSIAVESVPGEGSTFTLRIKADLQRQAADEEAAELIALPVQAAVQRTSGRPLALIVDDEPSAMQLLARLVDQAGYDAICANGGEEGLAMAQQAKPDLILLDIGMPVVSGWQVLEALADDRHLLSIPTVVVTVDDDRRRALAAGASDHLVKPVDRTELTDILQQYSSRRTGKVLIVEDDLATGRLHERGIAQMGYETKVVDNGRDALAALESANFGFVVTDLRMPHIDGFQLIETISAMPEVSRPRVIVVTGKVLDEDETRQLDGKVMRLLSKNGLSPRKLAENLARASSDPMAFHGFAA</sequence>
<evidence type="ECO:0000256" key="8">
    <source>
        <dbReference type="PROSITE-ProRule" id="PRU00169"/>
    </source>
</evidence>
<feature type="transmembrane region" description="Helical" evidence="10">
    <location>
        <begin position="20"/>
        <end position="43"/>
    </location>
</feature>
<evidence type="ECO:0000259" key="11">
    <source>
        <dbReference type="PROSITE" id="PS50109"/>
    </source>
</evidence>
<dbReference type="SMART" id="SM00304">
    <property type="entry name" value="HAMP"/>
    <property type="match status" value="1"/>
</dbReference>
<feature type="domain" description="Histidine kinase" evidence="11">
    <location>
        <begin position="255"/>
        <end position="473"/>
    </location>
</feature>
<dbReference type="Proteomes" id="UP000197783">
    <property type="component" value="Unassembled WGS sequence"/>
</dbReference>
<dbReference type="InterPro" id="IPR003661">
    <property type="entry name" value="HisK_dim/P_dom"/>
</dbReference>
<dbReference type="SUPFAM" id="SSF52172">
    <property type="entry name" value="CheY-like"/>
    <property type="match status" value="2"/>
</dbReference>
<dbReference type="InterPro" id="IPR033417">
    <property type="entry name" value="CHASE8"/>
</dbReference>
<reference evidence="14 15" key="1">
    <citation type="submission" date="2017-03" db="EMBL/GenBank/DDBJ databases">
        <title>Genome sequence of Sphingomonas mucosissima DSM 17494.</title>
        <authorList>
            <person name="Poehlein A."/>
            <person name="Wuebbeler J.H."/>
            <person name="Steinbuechel A."/>
            <person name="Daniel R."/>
        </authorList>
    </citation>
    <scope>NUCLEOTIDE SEQUENCE [LARGE SCALE GENOMIC DNA]</scope>
    <source>
        <strain evidence="14 15">DSM 17494</strain>
    </source>
</reference>
<evidence type="ECO:0000256" key="6">
    <source>
        <dbReference type="ARBA" id="ARBA00022777"/>
    </source>
</evidence>
<gene>
    <name evidence="14" type="primary">barA</name>
    <name evidence="14" type="ORF">SPMU_32880</name>
</gene>
<evidence type="ECO:0000256" key="1">
    <source>
        <dbReference type="ARBA" id="ARBA00000085"/>
    </source>
</evidence>
<dbReference type="PROSITE" id="PS51257">
    <property type="entry name" value="PROKAR_LIPOPROTEIN"/>
    <property type="match status" value="1"/>
</dbReference>